<proteinExistence type="predicted"/>
<organism evidence="4 5">
    <name type="scientific">Penicillium malachiteum</name>
    <dbReference type="NCBI Taxonomy" id="1324776"/>
    <lineage>
        <taxon>Eukaryota</taxon>
        <taxon>Fungi</taxon>
        <taxon>Dikarya</taxon>
        <taxon>Ascomycota</taxon>
        <taxon>Pezizomycotina</taxon>
        <taxon>Eurotiomycetes</taxon>
        <taxon>Eurotiomycetidae</taxon>
        <taxon>Eurotiales</taxon>
        <taxon>Aspergillaceae</taxon>
        <taxon>Penicillium</taxon>
    </lineage>
</organism>
<comment type="caution">
    <text evidence="4">The sequence shown here is derived from an EMBL/GenBank/DDBJ whole genome shotgun (WGS) entry which is preliminary data.</text>
</comment>
<evidence type="ECO:0000313" key="5">
    <source>
        <dbReference type="Proteomes" id="UP001215712"/>
    </source>
</evidence>
<dbReference type="Gene3D" id="3.40.50.720">
    <property type="entry name" value="NAD(P)-binding Rossmann-like Domain"/>
    <property type="match status" value="1"/>
</dbReference>
<evidence type="ECO:0000313" key="4">
    <source>
        <dbReference type="EMBL" id="KAJ5703631.1"/>
    </source>
</evidence>
<evidence type="ECO:0000256" key="1">
    <source>
        <dbReference type="ARBA" id="ARBA00022857"/>
    </source>
</evidence>
<evidence type="ECO:0000256" key="2">
    <source>
        <dbReference type="ARBA" id="ARBA00023002"/>
    </source>
</evidence>
<dbReference type="InterPro" id="IPR045312">
    <property type="entry name" value="PCBER-like"/>
</dbReference>
<name>A0AAD6HAV8_9EURO</name>
<dbReference type="Pfam" id="PF05368">
    <property type="entry name" value="NmrA"/>
    <property type="match status" value="1"/>
</dbReference>
<feature type="domain" description="NmrA-like" evidence="3">
    <location>
        <begin position="5"/>
        <end position="217"/>
    </location>
</feature>
<sequence length="297" mass="32614">MAITKVAIAGGTGNLGPAIVKALLDADFEVTLLTRSTLDEQDPRTKIEVVDYDSLDSLTKALAGQDALVSVLGYGTIPEEIHLRVVDAAYKAGLQRVIPSEFGSDTTHPLVAQLPVLAGKIALLKHLQELAEEDKAFTWTAVFNGPFLDWGLKENFILDLQGPVTPIYNGGDVLFSTTTRDGIAQAVVGVLKHPDETKNRPVFVAETEISQNQLLQMSGQAHVISIESVRTEDLEQRAMDALQRTPPDHHLFAKNMIWRAIFSRDHGNQFLQLDNELLGVRELDEAEVIEIVKQNCS</sequence>
<keyword evidence="5" id="KW-1185">Reference proteome</keyword>
<accession>A0AAD6HAV8</accession>
<keyword evidence="1" id="KW-0521">NADP</keyword>
<reference evidence="4" key="1">
    <citation type="journal article" date="2023" name="IMA Fungus">
        <title>Comparative genomic study of the Penicillium genus elucidates a diverse pangenome and 15 lateral gene transfer events.</title>
        <authorList>
            <person name="Petersen C."/>
            <person name="Sorensen T."/>
            <person name="Nielsen M.R."/>
            <person name="Sondergaard T.E."/>
            <person name="Sorensen J.L."/>
            <person name="Fitzpatrick D.A."/>
            <person name="Frisvad J.C."/>
            <person name="Nielsen K.L."/>
        </authorList>
    </citation>
    <scope>NUCLEOTIDE SEQUENCE</scope>
    <source>
        <strain evidence="4">IBT 17514</strain>
    </source>
</reference>
<dbReference type="SUPFAM" id="SSF51735">
    <property type="entry name" value="NAD(P)-binding Rossmann-fold domains"/>
    <property type="match status" value="1"/>
</dbReference>
<evidence type="ECO:0000259" key="3">
    <source>
        <dbReference type="Pfam" id="PF05368"/>
    </source>
</evidence>
<dbReference type="Proteomes" id="UP001215712">
    <property type="component" value="Unassembled WGS sequence"/>
</dbReference>
<dbReference type="InterPro" id="IPR036291">
    <property type="entry name" value="NAD(P)-bd_dom_sf"/>
</dbReference>
<dbReference type="CDD" id="cd05259">
    <property type="entry name" value="PCBER_SDR_a"/>
    <property type="match status" value="1"/>
</dbReference>
<dbReference type="PANTHER" id="PTHR47706:SF1">
    <property type="entry name" value="CIPA-LIKE, PUTATIVE (AFU_ORTHOLOGUE AFUA_1G12460)-RELATED"/>
    <property type="match status" value="1"/>
</dbReference>
<dbReference type="EMBL" id="JAQJAN010000021">
    <property type="protein sequence ID" value="KAJ5703631.1"/>
    <property type="molecule type" value="Genomic_DNA"/>
</dbReference>
<dbReference type="AlphaFoldDB" id="A0AAD6HAV8"/>
<keyword evidence="2" id="KW-0560">Oxidoreductase</keyword>
<reference evidence="4" key="2">
    <citation type="submission" date="2023-01" db="EMBL/GenBank/DDBJ databases">
        <authorList>
            <person name="Petersen C."/>
        </authorList>
    </citation>
    <scope>NUCLEOTIDE SEQUENCE</scope>
    <source>
        <strain evidence="4">IBT 17514</strain>
    </source>
</reference>
<gene>
    <name evidence="4" type="ORF">N7493_011556</name>
</gene>
<dbReference type="GO" id="GO:0016491">
    <property type="term" value="F:oxidoreductase activity"/>
    <property type="evidence" value="ECO:0007669"/>
    <property type="project" value="UniProtKB-KW"/>
</dbReference>
<protein>
    <submittedName>
        <fullName evidence="4">Oxidoreductase CipA</fullName>
    </submittedName>
</protein>
<dbReference type="InterPro" id="IPR008030">
    <property type="entry name" value="NmrA-like"/>
</dbReference>
<dbReference type="PANTHER" id="PTHR47706">
    <property type="entry name" value="NMRA-LIKE FAMILY PROTEIN"/>
    <property type="match status" value="1"/>
</dbReference>
<dbReference type="InterPro" id="IPR051609">
    <property type="entry name" value="NmrA/Isoflavone_reductase-like"/>
</dbReference>